<dbReference type="InterPro" id="IPR050333">
    <property type="entry name" value="SLRP"/>
</dbReference>
<dbReference type="Gene3D" id="3.80.10.10">
    <property type="entry name" value="Ribonuclease Inhibitor"/>
    <property type="match status" value="2"/>
</dbReference>
<accession>A0A8K0K3V6</accession>
<dbReference type="Pfam" id="PF13855">
    <property type="entry name" value="LRR_8"/>
    <property type="match status" value="2"/>
</dbReference>
<dbReference type="InterPro" id="IPR032675">
    <property type="entry name" value="LRR_dom_sf"/>
</dbReference>
<evidence type="ECO:0000256" key="4">
    <source>
        <dbReference type="SAM" id="SignalP"/>
    </source>
</evidence>
<organism evidence="5 6">
    <name type="scientific">Ladona fulva</name>
    <name type="common">Scarce chaser dragonfly</name>
    <name type="synonym">Libellula fulva</name>
    <dbReference type="NCBI Taxonomy" id="123851"/>
    <lineage>
        <taxon>Eukaryota</taxon>
        <taxon>Metazoa</taxon>
        <taxon>Ecdysozoa</taxon>
        <taxon>Arthropoda</taxon>
        <taxon>Hexapoda</taxon>
        <taxon>Insecta</taxon>
        <taxon>Pterygota</taxon>
        <taxon>Palaeoptera</taxon>
        <taxon>Odonata</taxon>
        <taxon>Epiprocta</taxon>
        <taxon>Anisoptera</taxon>
        <taxon>Libelluloidea</taxon>
        <taxon>Libellulidae</taxon>
        <taxon>Ladona</taxon>
    </lineage>
</organism>
<feature type="chain" id="PRO_5035448876" evidence="4">
    <location>
        <begin position="32"/>
        <end position="390"/>
    </location>
</feature>
<dbReference type="GO" id="GO:0005615">
    <property type="term" value="C:extracellular space"/>
    <property type="evidence" value="ECO:0007669"/>
    <property type="project" value="TreeGrafter"/>
</dbReference>
<dbReference type="PANTHER" id="PTHR45712:SF22">
    <property type="entry name" value="INSULIN-LIKE GROWTH FACTOR-BINDING PROTEIN COMPLEX ACID LABILE SUBUNIT"/>
    <property type="match status" value="1"/>
</dbReference>
<dbReference type="Proteomes" id="UP000792457">
    <property type="component" value="Unassembled WGS sequence"/>
</dbReference>
<keyword evidence="3" id="KW-1133">Transmembrane helix</keyword>
<evidence type="ECO:0000313" key="6">
    <source>
        <dbReference type="Proteomes" id="UP000792457"/>
    </source>
</evidence>
<keyword evidence="3" id="KW-0812">Transmembrane</keyword>
<sequence>MAATSGKESWLGGAGLMALGVLVLCCSSVSPCPQRCTCHPLSVQAMSGADCAGKSLKVIPRARGGEKHLQVVDLSGNRLRSLPDDAFSAFPSLKYLFLSDNMIQVVEEYAFRGVPDLEVVYLSENGLITLPPALFDDCVVLRKVVLRGNPLLRLRPPAPPSRPVAFSSLDGASSPPQLPPFISSQSLQELDLSSCAVDFIPDEAFSALPNLKKLNLSSNPLTEVDPRPLGSLCSLNTLDLSGNPIRCGCSTGRLSRWLRERHVETARALTCTRPHSDDMITVDEKEEEKMSRVYSPPCDMTLLKEDKFYAACQARLAEAEELKRRAVENKKTWIGVGSAVAAAVVLVLLVVWIFRKRTQKKRLKEERAARLAAKEKNKLDQQPLRDDADG</sequence>
<dbReference type="SUPFAM" id="SSF52058">
    <property type="entry name" value="L domain-like"/>
    <property type="match status" value="1"/>
</dbReference>
<evidence type="ECO:0000256" key="2">
    <source>
        <dbReference type="ARBA" id="ARBA00022737"/>
    </source>
</evidence>
<evidence type="ECO:0000313" key="5">
    <source>
        <dbReference type="EMBL" id="KAG8227844.1"/>
    </source>
</evidence>
<keyword evidence="4" id="KW-0732">Signal</keyword>
<reference evidence="5" key="2">
    <citation type="submission" date="2017-10" db="EMBL/GenBank/DDBJ databases">
        <title>Ladona fulva Genome sequencing and assembly.</title>
        <authorList>
            <person name="Murali S."/>
            <person name="Richards S."/>
            <person name="Bandaranaike D."/>
            <person name="Bellair M."/>
            <person name="Blankenburg K."/>
            <person name="Chao H."/>
            <person name="Dinh H."/>
            <person name="Doddapaneni H."/>
            <person name="Dugan-Rocha S."/>
            <person name="Elkadiri S."/>
            <person name="Gnanaolivu R."/>
            <person name="Hernandez B."/>
            <person name="Skinner E."/>
            <person name="Javaid M."/>
            <person name="Lee S."/>
            <person name="Li M."/>
            <person name="Ming W."/>
            <person name="Munidasa M."/>
            <person name="Muniz J."/>
            <person name="Nguyen L."/>
            <person name="Hughes D."/>
            <person name="Osuji N."/>
            <person name="Pu L.-L."/>
            <person name="Puazo M."/>
            <person name="Qu C."/>
            <person name="Quiroz J."/>
            <person name="Raj R."/>
            <person name="Weissenberger G."/>
            <person name="Xin Y."/>
            <person name="Zou X."/>
            <person name="Han Y."/>
            <person name="Worley K."/>
            <person name="Muzny D."/>
            <person name="Gibbs R."/>
        </authorList>
    </citation>
    <scope>NUCLEOTIDE SEQUENCE</scope>
    <source>
        <strain evidence="5">Sampled in the wild</strain>
    </source>
</reference>
<gene>
    <name evidence="5" type="ORF">J437_LFUL008488</name>
</gene>
<evidence type="ECO:0000256" key="3">
    <source>
        <dbReference type="SAM" id="Phobius"/>
    </source>
</evidence>
<keyword evidence="3" id="KW-0472">Membrane</keyword>
<dbReference type="OrthoDB" id="694479at2759"/>
<protein>
    <submittedName>
        <fullName evidence="5">Uncharacterized protein</fullName>
    </submittedName>
</protein>
<name>A0A8K0K3V6_LADFU</name>
<dbReference type="InterPro" id="IPR001611">
    <property type="entry name" value="Leu-rich_rpt"/>
</dbReference>
<dbReference type="SMART" id="SM00369">
    <property type="entry name" value="LRR_TYP"/>
    <property type="match status" value="5"/>
</dbReference>
<dbReference type="InterPro" id="IPR003591">
    <property type="entry name" value="Leu-rich_rpt_typical-subtyp"/>
</dbReference>
<comment type="caution">
    <text evidence="5">The sequence shown here is derived from an EMBL/GenBank/DDBJ whole genome shotgun (WGS) entry which is preliminary data.</text>
</comment>
<evidence type="ECO:0000256" key="1">
    <source>
        <dbReference type="ARBA" id="ARBA00022614"/>
    </source>
</evidence>
<feature type="signal peptide" evidence="4">
    <location>
        <begin position="1"/>
        <end position="31"/>
    </location>
</feature>
<keyword evidence="6" id="KW-1185">Reference proteome</keyword>
<reference evidence="5" key="1">
    <citation type="submission" date="2013-04" db="EMBL/GenBank/DDBJ databases">
        <authorList>
            <person name="Qu J."/>
            <person name="Murali S.C."/>
            <person name="Bandaranaike D."/>
            <person name="Bellair M."/>
            <person name="Blankenburg K."/>
            <person name="Chao H."/>
            <person name="Dinh H."/>
            <person name="Doddapaneni H."/>
            <person name="Downs B."/>
            <person name="Dugan-Rocha S."/>
            <person name="Elkadiri S."/>
            <person name="Gnanaolivu R.D."/>
            <person name="Hernandez B."/>
            <person name="Javaid M."/>
            <person name="Jayaseelan J.C."/>
            <person name="Lee S."/>
            <person name="Li M."/>
            <person name="Ming W."/>
            <person name="Munidasa M."/>
            <person name="Muniz J."/>
            <person name="Nguyen L."/>
            <person name="Ongeri F."/>
            <person name="Osuji N."/>
            <person name="Pu L.-L."/>
            <person name="Puazo M."/>
            <person name="Qu C."/>
            <person name="Quiroz J."/>
            <person name="Raj R."/>
            <person name="Weissenberger G."/>
            <person name="Xin Y."/>
            <person name="Zou X."/>
            <person name="Han Y."/>
            <person name="Richards S."/>
            <person name="Worley K."/>
            <person name="Muzny D."/>
            <person name="Gibbs R."/>
        </authorList>
    </citation>
    <scope>NUCLEOTIDE SEQUENCE</scope>
    <source>
        <strain evidence="5">Sampled in the wild</strain>
    </source>
</reference>
<dbReference type="PRINTS" id="PR00019">
    <property type="entry name" value="LEURICHRPT"/>
</dbReference>
<keyword evidence="1" id="KW-0433">Leucine-rich repeat</keyword>
<feature type="transmembrane region" description="Helical" evidence="3">
    <location>
        <begin position="333"/>
        <end position="354"/>
    </location>
</feature>
<proteinExistence type="predicted"/>
<dbReference type="FunFam" id="3.80.10.10:FF:000732">
    <property type="entry name" value="GD11101"/>
    <property type="match status" value="1"/>
</dbReference>
<dbReference type="EMBL" id="KZ308343">
    <property type="protein sequence ID" value="KAG8227844.1"/>
    <property type="molecule type" value="Genomic_DNA"/>
</dbReference>
<keyword evidence="2" id="KW-0677">Repeat</keyword>
<dbReference type="AlphaFoldDB" id="A0A8K0K3V6"/>
<dbReference type="PROSITE" id="PS51450">
    <property type="entry name" value="LRR"/>
    <property type="match status" value="2"/>
</dbReference>
<dbReference type="PANTHER" id="PTHR45712">
    <property type="entry name" value="AGAP008170-PA"/>
    <property type="match status" value="1"/>
</dbReference>